<evidence type="ECO:0000313" key="2">
    <source>
        <dbReference type="EMBL" id="KAK2117568.1"/>
    </source>
</evidence>
<protein>
    <submittedName>
        <fullName evidence="2">Uncharacterized protein</fullName>
    </submittedName>
</protein>
<sequence length="57" mass="5787">MVAGSALYSGAIQAAKSASRAKSSDEAKPQTAGSPGQPQEHCLEDPGFDRAPERDGG</sequence>
<organism evidence="2 3">
    <name type="scientific">Saguinus oedipus</name>
    <name type="common">Cotton-top tamarin</name>
    <name type="synonym">Oedipomidas oedipus</name>
    <dbReference type="NCBI Taxonomy" id="9490"/>
    <lineage>
        <taxon>Eukaryota</taxon>
        <taxon>Metazoa</taxon>
        <taxon>Chordata</taxon>
        <taxon>Craniata</taxon>
        <taxon>Vertebrata</taxon>
        <taxon>Euteleostomi</taxon>
        <taxon>Mammalia</taxon>
        <taxon>Eutheria</taxon>
        <taxon>Euarchontoglires</taxon>
        <taxon>Primates</taxon>
        <taxon>Haplorrhini</taxon>
        <taxon>Platyrrhini</taxon>
        <taxon>Cebidae</taxon>
        <taxon>Callitrichinae</taxon>
        <taxon>Saguinus</taxon>
    </lineage>
</organism>
<accession>A0ABQ9W7H8</accession>
<keyword evidence="3" id="KW-1185">Reference proteome</keyword>
<comment type="caution">
    <text evidence="2">The sequence shown here is derived from an EMBL/GenBank/DDBJ whole genome shotgun (WGS) entry which is preliminary data.</text>
</comment>
<proteinExistence type="predicted"/>
<feature type="region of interest" description="Disordered" evidence="1">
    <location>
        <begin position="1"/>
        <end position="57"/>
    </location>
</feature>
<name>A0ABQ9W7H8_SAGOE</name>
<gene>
    <name evidence="2" type="ORF">P7K49_004454</name>
</gene>
<evidence type="ECO:0000256" key="1">
    <source>
        <dbReference type="SAM" id="MobiDB-lite"/>
    </source>
</evidence>
<evidence type="ECO:0000313" key="3">
    <source>
        <dbReference type="Proteomes" id="UP001266305"/>
    </source>
</evidence>
<feature type="non-terminal residue" evidence="2">
    <location>
        <position position="57"/>
    </location>
</feature>
<feature type="compositionally biased region" description="Basic and acidic residues" evidence="1">
    <location>
        <begin position="41"/>
        <end position="57"/>
    </location>
</feature>
<dbReference type="EMBL" id="JASSZA010000002">
    <property type="protein sequence ID" value="KAK2117568.1"/>
    <property type="molecule type" value="Genomic_DNA"/>
</dbReference>
<dbReference type="Proteomes" id="UP001266305">
    <property type="component" value="Unassembled WGS sequence"/>
</dbReference>
<reference evidence="2 3" key="1">
    <citation type="submission" date="2023-05" db="EMBL/GenBank/DDBJ databases">
        <title>B98-5 Cell Line De Novo Hybrid Assembly: An Optical Mapping Approach.</title>
        <authorList>
            <person name="Kananen K."/>
            <person name="Auerbach J.A."/>
            <person name="Kautto E."/>
            <person name="Blachly J.S."/>
        </authorList>
    </citation>
    <scope>NUCLEOTIDE SEQUENCE [LARGE SCALE GENOMIC DNA]</scope>
    <source>
        <strain evidence="2">B95-8</strain>
        <tissue evidence="2">Cell line</tissue>
    </source>
</reference>